<dbReference type="CDD" id="cd07505">
    <property type="entry name" value="HAD_BPGM-like"/>
    <property type="match status" value="1"/>
</dbReference>
<dbReference type="SFLD" id="SFLDG01129">
    <property type="entry name" value="C1.5:_HAD__Beta-PGM__Phosphata"/>
    <property type="match status" value="1"/>
</dbReference>
<dbReference type="Proteomes" id="UP000824017">
    <property type="component" value="Unassembled WGS sequence"/>
</dbReference>
<dbReference type="Pfam" id="PF13419">
    <property type="entry name" value="HAD_2"/>
    <property type="match status" value="1"/>
</dbReference>
<dbReference type="SFLD" id="SFLDS00003">
    <property type="entry name" value="Haloacid_Dehalogenase"/>
    <property type="match status" value="1"/>
</dbReference>
<organism evidence="1 2">
    <name type="scientific">Candidatus Mediterraneibacter stercorigallinarum</name>
    <dbReference type="NCBI Taxonomy" id="2838686"/>
    <lineage>
        <taxon>Bacteria</taxon>
        <taxon>Bacillati</taxon>
        <taxon>Bacillota</taxon>
        <taxon>Clostridia</taxon>
        <taxon>Lachnospirales</taxon>
        <taxon>Lachnospiraceae</taxon>
        <taxon>Mediterraneibacter</taxon>
    </lineage>
</organism>
<dbReference type="InterPro" id="IPR006439">
    <property type="entry name" value="HAD-SF_hydro_IA"/>
</dbReference>
<evidence type="ECO:0000313" key="1">
    <source>
        <dbReference type="EMBL" id="HIZ12549.1"/>
    </source>
</evidence>
<gene>
    <name evidence="1" type="ORF">H9817_01285</name>
</gene>
<evidence type="ECO:0000313" key="2">
    <source>
        <dbReference type="Proteomes" id="UP000824017"/>
    </source>
</evidence>
<dbReference type="Gene3D" id="1.10.150.240">
    <property type="entry name" value="Putative phosphatase, domain 2"/>
    <property type="match status" value="1"/>
</dbReference>
<dbReference type="PANTHER" id="PTHR18901:SF38">
    <property type="entry name" value="PSEUDOURIDINE-5'-PHOSPHATASE"/>
    <property type="match status" value="1"/>
</dbReference>
<dbReference type="AlphaFoldDB" id="A0A9D2D926"/>
<reference evidence="1" key="1">
    <citation type="journal article" date="2021" name="PeerJ">
        <title>Extensive microbial diversity within the chicken gut microbiome revealed by metagenomics and culture.</title>
        <authorList>
            <person name="Gilroy R."/>
            <person name="Ravi A."/>
            <person name="Getino M."/>
            <person name="Pursley I."/>
            <person name="Horton D.L."/>
            <person name="Alikhan N.F."/>
            <person name="Baker D."/>
            <person name="Gharbi K."/>
            <person name="Hall N."/>
            <person name="Watson M."/>
            <person name="Adriaenssens E.M."/>
            <person name="Foster-Nyarko E."/>
            <person name="Jarju S."/>
            <person name="Secka A."/>
            <person name="Antonio M."/>
            <person name="Oren A."/>
            <person name="Chaudhuri R.R."/>
            <person name="La Ragione R."/>
            <person name="Hildebrand F."/>
            <person name="Pallen M.J."/>
        </authorList>
    </citation>
    <scope>NUCLEOTIDE SEQUENCE</scope>
    <source>
        <strain evidence="1">ChiGjej1B1-13045</strain>
    </source>
</reference>
<proteinExistence type="predicted"/>
<dbReference type="InterPro" id="IPR023214">
    <property type="entry name" value="HAD_sf"/>
</dbReference>
<accession>A0A9D2D926</accession>
<dbReference type="InterPro" id="IPR023198">
    <property type="entry name" value="PGP-like_dom2"/>
</dbReference>
<dbReference type="SUPFAM" id="SSF56784">
    <property type="entry name" value="HAD-like"/>
    <property type="match status" value="1"/>
</dbReference>
<protein>
    <submittedName>
        <fullName evidence="1">HAD family phosphatase</fullName>
    </submittedName>
</protein>
<dbReference type="InterPro" id="IPR041492">
    <property type="entry name" value="HAD_2"/>
</dbReference>
<dbReference type="Gene3D" id="3.40.50.1000">
    <property type="entry name" value="HAD superfamily/HAD-like"/>
    <property type="match status" value="1"/>
</dbReference>
<dbReference type="GO" id="GO:0016791">
    <property type="term" value="F:phosphatase activity"/>
    <property type="evidence" value="ECO:0007669"/>
    <property type="project" value="TreeGrafter"/>
</dbReference>
<dbReference type="PANTHER" id="PTHR18901">
    <property type="entry name" value="2-DEOXYGLUCOSE-6-PHOSPHATE PHOSPHATASE 2"/>
    <property type="match status" value="1"/>
</dbReference>
<name>A0A9D2D926_9FIRM</name>
<sequence length="221" mass="25108">MVKGVIFDVDGVLLNSMPVWENLGELYLQRLGIEAEKGLGARLYTMSLEQSAQYLIDTYHLSLTPEQVIAGVNQEVKDFYAERVPLKEGARQYLNEFREKGVPMVIATTGDRKNAEAALKRLNVYRFFQGIFTCSEIGSSKNEPDIYYAAALQLDTDPGQTWVFEDAYHAIRTAKKAGFRTVGVYDKANDRDLAHIWNSADIYLPEFKDFEIFWKRASAIS</sequence>
<reference evidence="1" key="2">
    <citation type="submission" date="2021-04" db="EMBL/GenBank/DDBJ databases">
        <authorList>
            <person name="Gilroy R."/>
        </authorList>
    </citation>
    <scope>NUCLEOTIDE SEQUENCE</scope>
    <source>
        <strain evidence="1">ChiGjej1B1-13045</strain>
    </source>
</reference>
<dbReference type="PRINTS" id="PR00413">
    <property type="entry name" value="HADHALOGNASE"/>
</dbReference>
<dbReference type="InterPro" id="IPR036412">
    <property type="entry name" value="HAD-like_sf"/>
</dbReference>
<comment type="caution">
    <text evidence="1">The sequence shown here is derived from an EMBL/GenBank/DDBJ whole genome shotgun (WGS) entry which is preliminary data.</text>
</comment>
<dbReference type="NCBIfam" id="TIGR01509">
    <property type="entry name" value="HAD-SF-IA-v3"/>
    <property type="match status" value="1"/>
</dbReference>
<dbReference type="EMBL" id="DXCD01000035">
    <property type="protein sequence ID" value="HIZ12549.1"/>
    <property type="molecule type" value="Genomic_DNA"/>
</dbReference>